<evidence type="ECO:0000313" key="3">
    <source>
        <dbReference type="EMBL" id="APZ95468.1"/>
    </source>
</evidence>
<dbReference type="GO" id="GO:0008870">
    <property type="term" value="F:galactoside O-acetyltransferase activity"/>
    <property type="evidence" value="ECO:0007669"/>
    <property type="project" value="UniProtKB-EC"/>
</dbReference>
<name>A0A1P8WN47_9PLAN</name>
<dbReference type="STRING" id="1891926.Fuma_05126"/>
<dbReference type="KEGG" id="fmr:Fuma_05126"/>
<dbReference type="InterPro" id="IPR011004">
    <property type="entry name" value="Trimer_LpxA-like_sf"/>
</dbReference>
<dbReference type="Proteomes" id="UP000187735">
    <property type="component" value="Chromosome"/>
</dbReference>
<sequence length="203" mass="22567">MPPKCLSVRLLIRMTVETDSRRSSADYTRAEQIGRVLWNALQPLFAYSPRLMYAWRNFLLRLFGAEIGSKVQIYPSVRIFTPWTLAVGAGVTIGDNARIYNVGRIVINDDVTISQNAHLCAGTHDYQRSDMRLVRTPIVVQSNSWICCDAFVGPGVTIGKNAIVGARSVVFKDVGEGLIVGGNPAKFIRYRAEKNCHNHLKSA</sequence>
<evidence type="ECO:0000256" key="2">
    <source>
        <dbReference type="ARBA" id="ARBA00022679"/>
    </source>
</evidence>
<dbReference type="GO" id="GO:0005829">
    <property type="term" value="C:cytosol"/>
    <property type="evidence" value="ECO:0007669"/>
    <property type="project" value="TreeGrafter"/>
</dbReference>
<comment type="similarity">
    <text evidence="1">Belongs to the transferase hexapeptide repeat family.</text>
</comment>
<keyword evidence="2 3" id="KW-0808">Transferase</keyword>
<dbReference type="PANTHER" id="PTHR23416">
    <property type="entry name" value="SIALIC ACID SYNTHASE-RELATED"/>
    <property type="match status" value="1"/>
</dbReference>
<organism evidence="3 4">
    <name type="scientific">Fuerstiella marisgermanici</name>
    <dbReference type="NCBI Taxonomy" id="1891926"/>
    <lineage>
        <taxon>Bacteria</taxon>
        <taxon>Pseudomonadati</taxon>
        <taxon>Planctomycetota</taxon>
        <taxon>Planctomycetia</taxon>
        <taxon>Planctomycetales</taxon>
        <taxon>Planctomycetaceae</taxon>
        <taxon>Fuerstiella</taxon>
    </lineage>
</organism>
<proteinExistence type="inferred from homology"/>
<reference evidence="3 4" key="1">
    <citation type="journal article" date="2016" name="Front. Microbiol.">
        <title>Fuerstia marisgermanicae gen. nov., sp. nov., an Unusual Member of the Phylum Planctomycetes from the German Wadden Sea.</title>
        <authorList>
            <person name="Kohn T."/>
            <person name="Heuer A."/>
            <person name="Jogler M."/>
            <person name="Vollmers J."/>
            <person name="Boedeker C."/>
            <person name="Bunk B."/>
            <person name="Rast P."/>
            <person name="Borchert D."/>
            <person name="Glockner I."/>
            <person name="Freese H.M."/>
            <person name="Klenk H.P."/>
            <person name="Overmann J."/>
            <person name="Kaster A.K."/>
            <person name="Rohde M."/>
            <person name="Wiegand S."/>
            <person name="Jogler C."/>
        </authorList>
    </citation>
    <scope>NUCLEOTIDE SEQUENCE [LARGE SCALE GENOMIC DNA]</scope>
    <source>
        <strain evidence="3 4">NH11</strain>
    </source>
</reference>
<keyword evidence="4" id="KW-1185">Reference proteome</keyword>
<dbReference type="InterPro" id="IPR001451">
    <property type="entry name" value="Hexapep"/>
</dbReference>
<evidence type="ECO:0000256" key="1">
    <source>
        <dbReference type="ARBA" id="ARBA00007274"/>
    </source>
</evidence>
<accession>A0A1P8WN47</accession>
<dbReference type="Pfam" id="PF00132">
    <property type="entry name" value="Hexapep"/>
    <property type="match status" value="1"/>
</dbReference>
<dbReference type="PANTHER" id="PTHR23416:SF23">
    <property type="entry name" value="ACETYLTRANSFERASE C18B11.09C-RELATED"/>
    <property type="match status" value="1"/>
</dbReference>
<dbReference type="AlphaFoldDB" id="A0A1P8WN47"/>
<dbReference type="EMBL" id="CP017641">
    <property type="protein sequence ID" value="APZ95468.1"/>
    <property type="molecule type" value="Genomic_DNA"/>
</dbReference>
<keyword evidence="3" id="KW-0012">Acyltransferase</keyword>
<dbReference type="EC" id="2.3.1.18" evidence="3"/>
<dbReference type="CDD" id="cd05825">
    <property type="entry name" value="LbH_wcaF_like"/>
    <property type="match status" value="1"/>
</dbReference>
<protein>
    <submittedName>
        <fullName evidence="3">Galactoside O-acetyltransferase</fullName>
        <ecNumber evidence="3">2.3.1.18</ecNumber>
    </submittedName>
</protein>
<dbReference type="InterPro" id="IPR051159">
    <property type="entry name" value="Hexapeptide_acetyltransf"/>
</dbReference>
<dbReference type="SUPFAM" id="SSF51161">
    <property type="entry name" value="Trimeric LpxA-like enzymes"/>
    <property type="match status" value="1"/>
</dbReference>
<evidence type="ECO:0000313" key="4">
    <source>
        <dbReference type="Proteomes" id="UP000187735"/>
    </source>
</evidence>
<gene>
    <name evidence="3" type="primary">lacA_2</name>
    <name evidence="3" type="ORF">Fuma_05126</name>
</gene>
<dbReference type="Gene3D" id="2.160.10.10">
    <property type="entry name" value="Hexapeptide repeat proteins"/>
    <property type="match status" value="1"/>
</dbReference>